<dbReference type="PRINTS" id="PR00086">
    <property type="entry name" value="LLDHDRGNASE"/>
</dbReference>
<keyword evidence="1 5" id="KW-0560">Oxidoreductase</keyword>
<evidence type="ECO:0000256" key="3">
    <source>
        <dbReference type="PIRSR" id="PIRSR000102-1"/>
    </source>
</evidence>
<accession>A0A9Q9ANS5</accession>
<dbReference type="Proteomes" id="UP001056384">
    <property type="component" value="Chromosome 4"/>
</dbReference>
<dbReference type="InterPro" id="IPR015955">
    <property type="entry name" value="Lactate_DH/Glyco_Ohase_4_C"/>
</dbReference>
<dbReference type="EMBL" id="CP099421">
    <property type="protein sequence ID" value="USW52355.1"/>
    <property type="molecule type" value="Genomic_DNA"/>
</dbReference>
<feature type="domain" description="Lactate/malate dehydrogenase C-terminal" evidence="8">
    <location>
        <begin position="152"/>
        <end position="308"/>
    </location>
</feature>
<feature type="region of interest" description="Disordered" evidence="6">
    <location>
        <begin position="292"/>
        <end position="314"/>
    </location>
</feature>
<evidence type="ECO:0000259" key="7">
    <source>
        <dbReference type="Pfam" id="PF00056"/>
    </source>
</evidence>
<dbReference type="OrthoDB" id="6270329at2759"/>
<evidence type="ECO:0000256" key="4">
    <source>
        <dbReference type="PIRSR" id="PIRSR000102-3"/>
    </source>
</evidence>
<keyword evidence="2 4" id="KW-0520">NAD</keyword>
<dbReference type="InterPro" id="IPR022383">
    <property type="entry name" value="Lactate/malate_DH_C"/>
</dbReference>
<reference evidence="9" key="1">
    <citation type="submission" date="2022-06" db="EMBL/GenBank/DDBJ databases">
        <title>Complete genome sequences of two strains of the flax pathogen Septoria linicola.</title>
        <authorList>
            <person name="Lapalu N."/>
            <person name="Simon A."/>
            <person name="Demenou B."/>
            <person name="Paumier D."/>
            <person name="Guillot M.-P."/>
            <person name="Gout L."/>
            <person name="Valade R."/>
        </authorList>
    </citation>
    <scope>NUCLEOTIDE SEQUENCE</scope>
    <source>
        <strain evidence="9">SE15195</strain>
    </source>
</reference>
<evidence type="ECO:0000313" key="9">
    <source>
        <dbReference type="EMBL" id="USW52355.1"/>
    </source>
</evidence>
<dbReference type="GO" id="GO:0004459">
    <property type="term" value="F:L-lactate dehydrogenase (NAD+) activity"/>
    <property type="evidence" value="ECO:0007669"/>
    <property type="project" value="TreeGrafter"/>
</dbReference>
<feature type="binding site" evidence="4">
    <location>
        <begin position="13"/>
        <end position="19"/>
    </location>
    <ligand>
        <name>NAD(+)</name>
        <dbReference type="ChEBI" id="CHEBI:57540"/>
    </ligand>
</feature>
<dbReference type="SUPFAM" id="SSF56327">
    <property type="entry name" value="LDH C-terminal domain-like"/>
    <property type="match status" value="1"/>
</dbReference>
<dbReference type="GO" id="GO:0006089">
    <property type="term" value="P:lactate metabolic process"/>
    <property type="evidence" value="ECO:0007669"/>
    <property type="project" value="TreeGrafter"/>
</dbReference>
<dbReference type="PIRSF" id="PIRSF000102">
    <property type="entry name" value="Lac_mal_DH"/>
    <property type="match status" value="1"/>
</dbReference>
<feature type="binding site" evidence="4">
    <location>
        <position position="39"/>
    </location>
    <ligand>
        <name>NAD(+)</name>
        <dbReference type="ChEBI" id="CHEBI:57540"/>
    </ligand>
</feature>
<sequence length="314" mass="33099">MTSTSPTKIAIVGAAGTVGSSIAFSLILNPIAGQIILSDPQTDVVKAQAEDLRDAILQSDTTSTRVHVAEDPKEAGQADIIIITAGAAQKKGESRTDLVGKNAKILKSVAESLGQVRKEAVVLVVANPVDVMTYFAQKFIDLPKGQVFGSGTFLDSARLKGKLAEQIGVSQSNVEAFVLGEHGESQVVAWSAVSVGGVALDRIEKDIDRQQVADQTRDKAGAIIDAKGTTNYGIGAVASSICKAILFDQRVIRPVSHWQEDLGVCLSMPAVLGRSGLIQSIPLPLSDEETEKVRKSAQSLKEVNEEANKAIESG</sequence>
<dbReference type="Gene3D" id="3.40.50.720">
    <property type="entry name" value="NAD(P)-binding Rossmann-like Domain"/>
    <property type="match status" value="1"/>
</dbReference>
<dbReference type="SUPFAM" id="SSF51735">
    <property type="entry name" value="NAD(P)-binding Rossmann-fold domains"/>
    <property type="match status" value="1"/>
</dbReference>
<protein>
    <submittedName>
        <fullName evidence="9">Lactate/malate dehydrogenase, lactate dehydrogenase/glycoside hydrolase, family 4</fullName>
    </submittedName>
</protein>
<dbReference type="Pfam" id="PF00056">
    <property type="entry name" value="Ldh_1_N"/>
    <property type="match status" value="1"/>
</dbReference>
<evidence type="ECO:0000259" key="8">
    <source>
        <dbReference type="Pfam" id="PF02866"/>
    </source>
</evidence>
<feature type="compositionally biased region" description="Basic and acidic residues" evidence="6">
    <location>
        <begin position="302"/>
        <end position="314"/>
    </location>
</feature>
<feature type="domain" description="Lactate/malate dehydrogenase N-terminal" evidence="7">
    <location>
        <begin position="7"/>
        <end position="149"/>
    </location>
</feature>
<dbReference type="PANTHER" id="PTHR43128">
    <property type="entry name" value="L-2-HYDROXYCARBOXYLATE DEHYDROGENASE (NAD(P)(+))"/>
    <property type="match status" value="1"/>
</dbReference>
<comment type="similarity">
    <text evidence="5">Belongs to the LDH/MDH superfamily.</text>
</comment>
<dbReference type="CDD" id="cd00300">
    <property type="entry name" value="LDH_like"/>
    <property type="match status" value="1"/>
</dbReference>
<evidence type="ECO:0000256" key="6">
    <source>
        <dbReference type="SAM" id="MobiDB-lite"/>
    </source>
</evidence>
<dbReference type="AlphaFoldDB" id="A0A9Q9ANS5"/>
<evidence type="ECO:0000256" key="2">
    <source>
        <dbReference type="ARBA" id="ARBA00023027"/>
    </source>
</evidence>
<gene>
    <name evidence="9" type="ORF">Slin15195_G056740</name>
</gene>
<evidence type="ECO:0000313" key="10">
    <source>
        <dbReference type="Proteomes" id="UP001056384"/>
    </source>
</evidence>
<feature type="binding site" evidence="4">
    <location>
        <begin position="125"/>
        <end position="127"/>
    </location>
    <ligand>
        <name>NAD(+)</name>
        <dbReference type="ChEBI" id="CHEBI:57540"/>
    </ligand>
</feature>
<proteinExistence type="inferred from homology"/>
<dbReference type="InterPro" id="IPR036291">
    <property type="entry name" value="NAD(P)-bd_dom_sf"/>
</dbReference>
<keyword evidence="10" id="KW-1185">Reference proteome</keyword>
<organism evidence="9 10">
    <name type="scientific">Septoria linicola</name>
    <dbReference type="NCBI Taxonomy" id="215465"/>
    <lineage>
        <taxon>Eukaryota</taxon>
        <taxon>Fungi</taxon>
        <taxon>Dikarya</taxon>
        <taxon>Ascomycota</taxon>
        <taxon>Pezizomycotina</taxon>
        <taxon>Dothideomycetes</taxon>
        <taxon>Dothideomycetidae</taxon>
        <taxon>Mycosphaerellales</taxon>
        <taxon>Mycosphaerellaceae</taxon>
        <taxon>Septoria</taxon>
    </lineage>
</organism>
<keyword evidence="9" id="KW-0378">Hydrolase</keyword>
<evidence type="ECO:0000256" key="1">
    <source>
        <dbReference type="ARBA" id="ARBA00023002"/>
    </source>
</evidence>
<evidence type="ECO:0000256" key="5">
    <source>
        <dbReference type="RuleBase" id="RU003369"/>
    </source>
</evidence>
<dbReference type="InterPro" id="IPR001236">
    <property type="entry name" value="Lactate/malate_DH_N"/>
</dbReference>
<dbReference type="PANTHER" id="PTHR43128:SF16">
    <property type="entry name" value="L-LACTATE DEHYDROGENASE"/>
    <property type="match status" value="1"/>
</dbReference>
<dbReference type="Gene3D" id="3.90.110.10">
    <property type="entry name" value="Lactate dehydrogenase/glycoside hydrolase, family 4, C-terminal"/>
    <property type="match status" value="1"/>
</dbReference>
<dbReference type="GO" id="GO:0016787">
    <property type="term" value="F:hydrolase activity"/>
    <property type="evidence" value="ECO:0007669"/>
    <property type="project" value="UniProtKB-KW"/>
</dbReference>
<feature type="active site" description="Proton acceptor" evidence="3">
    <location>
        <position position="182"/>
    </location>
</feature>
<name>A0A9Q9ANS5_9PEZI</name>
<dbReference type="Pfam" id="PF02866">
    <property type="entry name" value="Ldh_1_C"/>
    <property type="match status" value="1"/>
</dbReference>
<dbReference type="InterPro" id="IPR001557">
    <property type="entry name" value="L-lactate/malate_DH"/>
</dbReference>
<feature type="binding site" evidence="4">
    <location>
        <position position="102"/>
    </location>
    <ligand>
        <name>NAD(+)</name>
        <dbReference type="ChEBI" id="CHEBI:57540"/>
    </ligand>
</feature>